<feature type="coiled-coil region" evidence="2">
    <location>
        <begin position="84"/>
        <end position="118"/>
    </location>
</feature>
<keyword evidence="2" id="KW-0175">Coiled coil</keyword>
<dbReference type="InterPro" id="IPR009061">
    <property type="entry name" value="DNA-bd_dom_put_sf"/>
</dbReference>
<dbReference type="GO" id="GO:0045893">
    <property type="term" value="P:positive regulation of DNA-templated transcription"/>
    <property type="evidence" value="ECO:0007669"/>
    <property type="project" value="InterPro"/>
</dbReference>
<name>A0AAW6RM62_9BURK</name>
<gene>
    <name evidence="4" type="primary">cadR</name>
    <name evidence="4" type="ORF">QB898_06795</name>
</gene>
<dbReference type="SMART" id="SM00422">
    <property type="entry name" value="HTH_MERR"/>
    <property type="match status" value="1"/>
</dbReference>
<dbReference type="PANTHER" id="PTHR30204">
    <property type="entry name" value="REDOX-CYCLING DRUG-SENSING TRANSCRIPTIONAL ACTIVATOR SOXR"/>
    <property type="match status" value="1"/>
</dbReference>
<feature type="domain" description="HTH merR-type" evidence="3">
    <location>
        <begin position="1"/>
        <end position="69"/>
    </location>
</feature>
<dbReference type="NCBIfam" id="TIGR02047">
    <property type="entry name" value="CadR-PbrR"/>
    <property type="match status" value="1"/>
</dbReference>
<evidence type="ECO:0000313" key="5">
    <source>
        <dbReference type="Proteomes" id="UP001237156"/>
    </source>
</evidence>
<dbReference type="AlphaFoldDB" id="A0AAW6RM62"/>
<dbReference type="PANTHER" id="PTHR30204:SF92">
    <property type="entry name" value="HTH-TYPE TRANSCRIPTIONAL REGULATOR ZNTR"/>
    <property type="match status" value="1"/>
</dbReference>
<reference evidence="4 5" key="1">
    <citation type="submission" date="2023-04" db="EMBL/GenBank/DDBJ databases">
        <title>Ottowia paracancer sp. nov., isolated from human stomach.</title>
        <authorList>
            <person name="Song Y."/>
        </authorList>
    </citation>
    <scope>NUCLEOTIDE SEQUENCE [LARGE SCALE GENOMIC DNA]</scope>
    <source>
        <strain evidence="4 5">10c7w1</strain>
    </source>
</reference>
<protein>
    <submittedName>
        <fullName evidence="4">Cd(II)/Pb(II)-responsive transcriptional regulator</fullName>
    </submittedName>
</protein>
<dbReference type="EMBL" id="JARVII010000011">
    <property type="protein sequence ID" value="MDG9699426.1"/>
    <property type="molecule type" value="Genomic_DNA"/>
</dbReference>
<proteinExistence type="predicted"/>
<dbReference type="GO" id="GO:0003700">
    <property type="term" value="F:DNA-binding transcription factor activity"/>
    <property type="evidence" value="ECO:0007669"/>
    <property type="project" value="InterPro"/>
</dbReference>
<evidence type="ECO:0000256" key="2">
    <source>
        <dbReference type="SAM" id="Coils"/>
    </source>
</evidence>
<dbReference type="PRINTS" id="PR00040">
    <property type="entry name" value="HTHMERR"/>
</dbReference>
<dbReference type="PROSITE" id="PS50937">
    <property type="entry name" value="HTH_MERR_2"/>
    <property type="match status" value="1"/>
</dbReference>
<comment type="caution">
    <text evidence="4">The sequence shown here is derived from an EMBL/GenBank/DDBJ whole genome shotgun (WGS) entry which is preliminary data.</text>
</comment>
<evidence type="ECO:0000256" key="1">
    <source>
        <dbReference type="ARBA" id="ARBA00023125"/>
    </source>
</evidence>
<dbReference type="CDD" id="cd04784">
    <property type="entry name" value="HTH_CadR-PbrR"/>
    <property type="match status" value="1"/>
</dbReference>
<organism evidence="4 5">
    <name type="scientific">Ottowia cancrivicina</name>
    <dbReference type="NCBI Taxonomy" id="3040346"/>
    <lineage>
        <taxon>Bacteria</taxon>
        <taxon>Pseudomonadati</taxon>
        <taxon>Pseudomonadota</taxon>
        <taxon>Betaproteobacteria</taxon>
        <taxon>Burkholderiales</taxon>
        <taxon>Comamonadaceae</taxon>
        <taxon>Ottowia</taxon>
    </lineage>
</organism>
<dbReference type="InterPro" id="IPR047057">
    <property type="entry name" value="MerR_fam"/>
</dbReference>
<dbReference type="Proteomes" id="UP001237156">
    <property type="component" value="Unassembled WGS sequence"/>
</dbReference>
<sequence>MKISELARATATPVDTIRYYERQGLLPAPARSGNNWRHYGSAHAERLAFIRQGRGLGMSLQEIKTLLRCLDAPCGDCGEVNRMVDEHIRHISQRIRELRQLERQLKALRARCPAAQEAARCGILRGMAEQAAQDGPPPAPVQGVHGQ</sequence>
<accession>A0AAW6RM62</accession>
<dbReference type="InterPro" id="IPR000551">
    <property type="entry name" value="MerR-type_HTH_dom"/>
</dbReference>
<dbReference type="Gene3D" id="1.10.1660.10">
    <property type="match status" value="1"/>
</dbReference>
<dbReference type="GO" id="GO:0046872">
    <property type="term" value="F:metal ion binding"/>
    <property type="evidence" value="ECO:0007669"/>
    <property type="project" value="InterPro"/>
</dbReference>
<dbReference type="RefSeq" id="WP_050715238.1">
    <property type="nucleotide sequence ID" value="NZ_JARVII010000011.1"/>
</dbReference>
<dbReference type="Pfam" id="PF13411">
    <property type="entry name" value="MerR_1"/>
    <property type="match status" value="1"/>
</dbReference>
<keyword evidence="1" id="KW-0238">DNA-binding</keyword>
<dbReference type="GO" id="GO:0003677">
    <property type="term" value="F:DNA binding"/>
    <property type="evidence" value="ECO:0007669"/>
    <property type="project" value="UniProtKB-KW"/>
</dbReference>
<dbReference type="SUPFAM" id="SSF46955">
    <property type="entry name" value="Putative DNA-binding domain"/>
    <property type="match status" value="1"/>
</dbReference>
<evidence type="ECO:0000259" key="3">
    <source>
        <dbReference type="PROSITE" id="PS50937"/>
    </source>
</evidence>
<evidence type="ECO:0000313" key="4">
    <source>
        <dbReference type="EMBL" id="MDG9699426.1"/>
    </source>
</evidence>
<dbReference type="InterPro" id="IPR011791">
    <property type="entry name" value="CadR-PbrR"/>
</dbReference>
<keyword evidence="5" id="KW-1185">Reference proteome</keyword>